<dbReference type="EC" id="1.1.1.44" evidence="5 6"/>
<evidence type="ECO:0000313" key="9">
    <source>
        <dbReference type="EMBL" id="MBC5647408.1"/>
    </source>
</evidence>
<protein>
    <recommendedName>
        <fullName evidence="5 6">6-phosphogluconate dehydrogenase, decarboxylating</fullName>
        <ecNumber evidence="5 6">1.1.1.44</ecNumber>
    </recommendedName>
</protein>
<dbReference type="SUPFAM" id="SSF51735">
    <property type="entry name" value="NAD(P)-binding Rossmann-fold domains"/>
    <property type="match status" value="1"/>
</dbReference>
<dbReference type="NCBIfam" id="TIGR00873">
    <property type="entry name" value="gnd"/>
    <property type="match status" value="1"/>
</dbReference>
<comment type="caution">
    <text evidence="9">The sequence shown here is derived from an EMBL/GenBank/DDBJ whole genome shotgun (WGS) entry which is preliminary data.</text>
</comment>
<dbReference type="PANTHER" id="PTHR11811">
    <property type="entry name" value="6-PHOSPHOGLUCONATE DEHYDROGENASE"/>
    <property type="match status" value="1"/>
</dbReference>
<sequence length="476" mass="51620">MAQIGMVGLAVMGSNLARNIESKGYSVAVYDIDKDAEQRFMAAYGSGAFEAVQSLGELAQKLETPRMIVMMVRAGEPVDRLIEEILPYLAEGDILIDGGNSDFHDTRRRQKMLNEKKIRYIGMGVSGGEQGALHGPSLMPGGDRDAWEGVKHILTAIAAKAPDGTPCCAYLGPDGAGHLTKTVHNGIEYGEMQLICEAYQMMCDGMGMKQEDMAETFRTWNTGMLGGYLISITVDILKYRENGRYLLPQILDVAGQKGTGKWTVIEAASSGVPATITAEALFARFLSNKKEERKRAAQLFPAPELAAMPGAALIEEIRSALLASKIILYAQGCMILAEGAGTYGWEFDLRTALRLWRGGCIIRSGMLDGLIEAFGERKLRNPMLAPEFTKRLNEAVPSLRKIVAEGAARGIPLPAMSSALSFFDGYRSGKLSANLLQAQRDYFGAHGYALEDAPDTPRHTDWTGKGGKITSGTYNA</sequence>
<evidence type="ECO:0000256" key="6">
    <source>
        <dbReference type="RuleBase" id="RU000485"/>
    </source>
</evidence>
<dbReference type="InterPro" id="IPR036291">
    <property type="entry name" value="NAD(P)-bd_dom_sf"/>
</dbReference>
<feature type="domain" description="6-phosphogluconate dehydrogenase C-terminal" evidence="8">
    <location>
        <begin position="177"/>
        <end position="463"/>
    </location>
</feature>
<organism evidence="9 10">
    <name type="scientific">Christensenella tenuis</name>
    <dbReference type="NCBI Taxonomy" id="2763033"/>
    <lineage>
        <taxon>Bacteria</taxon>
        <taxon>Bacillati</taxon>
        <taxon>Bacillota</taxon>
        <taxon>Clostridia</taxon>
        <taxon>Christensenellales</taxon>
        <taxon>Christensenellaceae</taxon>
        <taxon>Christensenella</taxon>
    </lineage>
</organism>
<comment type="pathway">
    <text evidence="5 6">Carbohydrate degradation; pentose phosphate pathway; D-ribulose 5-phosphate from D-glucose 6-phosphate (oxidative stage): step 3/3.</text>
</comment>
<comment type="similarity">
    <text evidence="1 5 6">Belongs to the 6-phosphogluconate dehydrogenase family.</text>
</comment>
<evidence type="ECO:0000256" key="5">
    <source>
        <dbReference type="PIRNR" id="PIRNR000109"/>
    </source>
</evidence>
<reference evidence="9 10" key="1">
    <citation type="submission" date="2020-08" db="EMBL/GenBank/DDBJ databases">
        <title>Genome public.</title>
        <authorList>
            <person name="Liu C."/>
            <person name="Sun Q."/>
        </authorList>
    </citation>
    <scope>NUCLEOTIDE SEQUENCE [LARGE SCALE GENOMIC DNA]</scope>
    <source>
        <strain evidence="9 10">NSJ-35</strain>
    </source>
</reference>
<proteinExistence type="inferred from homology"/>
<name>A0ABR7ECP6_9FIRM</name>
<keyword evidence="3 5" id="KW-0560">Oxidoreductase</keyword>
<keyword evidence="4 6" id="KW-0311">Gluconate utilization</keyword>
<dbReference type="NCBIfam" id="NF006765">
    <property type="entry name" value="PRK09287.1"/>
    <property type="match status" value="1"/>
</dbReference>
<keyword evidence="5 6" id="KW-0570">Pentose shunt</keyword>
<dbReference type="RefSeq" id="WP_186856906.1">
    <property type="nucleotide sequence ID" value="NZ_JACOON010000001.1"/>
</dbReference>
<comment type="function">
    <text evidence="5">Catalyzes the oxidative decarboxylation of 6-phosphogluconate to ribulose 5-phosphate and CO(2), with concomitant reduction of NADP to NADPH.</text>
</comment>
<accession>A0ABR7ECP6</accession>
<dbReference type="PRINTS" id="PR00076">
    <property type="entry name" value="6PGDHDRGNASE"/>
</dbReference>
<evidence type="ECO:0000256" key="1">
    <source>
        <dbReference type="ARBA" id="ARBA00008419"/>
    </source>
</evidence>
<evidence type="ECO:0000313" key="10">
    <source>
        <dbReference type="Proteomes" id="UP000606889"/>
    </source>
</evidence>
<dbReference type="PROSITE" id="PS00461">
    <property type="entry name" value="6PGD"/>
    <property type="match status" value="1"/>
</dbReference>
<dbReference type="SUPFAM" id="SSF48179">
    <property type="entry name" value="6-phosphogluconate dehydrogenase C-terminal domain-like"/>
    <property type="match status" value="1"/>
</dbReference>
<dbReference type="Gene3D" id="1.10.1040.10">
    <property type="entry name" value="N-(1-d-carboxylethyl)-l-norvaline Dehydrogenase, domain 2"/>
    <property type="match status" value="1"/>
</dbReference>
<dbReference type="SMART" id="SM01350">
    <property type="entry name" value="6PGD"/>
    <property type="match status" value="1"/>
</dbReference>
<dbReference type="Gene3D" id="3.40.50.720">
    <property type="entry name" value="NAD(P)-binding Rossmann-like Domain"/>
    <property type="match status" value="1"/>
</dbReference>
<dbReference type="PIRSF" id="PIRSF000109">
    <property type="entry name" value="6PGD"/>
    <property type="match status" value="1"/>
</dbReference>
<dbReference type="InterPro" id="IPR013328">
    <property type="entry name" value="6PGD_dom2"/>
</dbReference>
<dbReference type="InterPro" id="IPR006184">
    <property type="entry name" value="6PGdom_BS"/>
</dbReference>
<dbReference type="Pfam" id="PF00393">
    <property type="entry name" value="6PGD"/>
    <property type="match status" value="1"/>
</dbReference>
<dbReference type="Proteomes" id="UP000606889">
    <property type="component" value="Unassembled WGS sequence"/>
</dbReference>
<dbReference type="Gene3D" id="1.20.5.320">
    <property type="entry name" value="6-Phosphogluconate Dehydrogenase, domain 3"/>
    <property type="match status" value="1"/>
</dbReference>
<evidence type="ECO:0000256" key="2">
    <source>
        <dbReference type="ARBA" id="ARBA00011738"/>
    </source>
</evidence>
<keyword evidence="10" id="KW-1185">Reference proteome</keyword>
<gene>
    <name evidence="9" type="primary">gnd</name>
    <name evidence="9" type="ORF">H8S18_03575</name>
</gene>
<dbReference type="InterPro" id="IPR008927">
    <property type="entry name" value="6-PGluconate_DH-like_C_sf"/>
</dbReference>
<dbReference type="InterPro" id="IPR006114">
    <property type="entry name" value="6PGDH_C"/>
</dbReference>
<comment type="subunit">
    <text evidence="2 5">Homodimer.</text>
</comment>
<comment type="catalytic activity">
    <reaction evidence="5 6">
        <text>6-phospho-D-gluconate + NADP(+) = D-ribulose 5-phosphate + CO2 + NADPH</text>
        <dbReference type="Rhea" id="RHEA:10116"/>
        <dbReference type="ChEBI" id="CHEBI:16526"/>
        <dbReference type="ChEBI" id="CHEBI:57783"/>
        <dbReference type="ChEBI" id="CHEBI:58121"/>
        <dbReference type="ChEBI" id="CHEBI:58349"/>
        <dbReference type="ChEBI" id="CHEBI:58759"/>
        <dbReference type="EC" id="1.1.1.44"/>
    </reaction>
</comment>
<dbReference type="InterPro" id="IPR006115">
    <property type="entry name" value="6PGDH_NADP-bd"/>
</dbReference>
<evidence type="ECO:0000256" key="3">
    <source>
        <dbReference type="ARBA" id="ARBA00023002"/>
    </source>
</evidence>
<evidence type="ECO:0000256" key="4">
    <source>
        <dbReference type="ARBA" id="ARBA00023064"/>
    </source>
</evidence>
<feature type="region of interest" description="Disordered" evidence="7">
    <location>
        <begin position="456"/>
        <end position="476"/>
    </location>
</feature>
<evidence type="ECO:0000256" key="7">
    <source>
        <dbReference type="SAM" id="MobiDB-lite"/>
    </source>
</evidence>
<dbReference type="GO" id="GO:0004616">
    <property type="term" value="F:phosphogluconate dehydrogenase (decarboxylating) activity"/>
    <property type="evidence" value="ECO:0007669"/>
    <property type="project" value="UniProtKB-EC"/>
</dbReference>
<dbReference type="InterPro" id="IPR006183">
    <property type="entry name" value="Pgluconate_DH"/>
</dbReference>
<dbReference type="InterPro" id="IPR006113">
    <property type="entry name" value="6PGDH_Gnd/GntZ"/>
</dbReference>
<dbReference type="Pfam" id="PF03446">
    <property type="entry name" value="NAD_binding_2"/>
    <property type="match status" value="1"/>
</dbReference>
<dbReference type="EMBL" id="JACOON010000001">
    <property type="protein sequence ID" value="MBC5647408.1"/>
    <property type="molecule type" value="Genomic_DNA"/>
</dbReference>
<evidence type="ECO:0000259" key="8">
    <source>
        <dbReference type="SMART" id="SM01350"/>
    </source>
</evidence>
<keyword evidence="5 6" id="KW-0521">NADP</keyword>